<dbReference type="AlphaFoldDB" id="A0A7G9SKE6"/>
<keyword evidence="3" id="KW-1185">Reference proteome</keyword>
<reference evidence="2 3" key="1">
    <citation type="submission" date="2020-08" db="EMBL/GenBank/DDBJ databases">
        <title>Genome sequence of Sphingomonas lutea KCTC 23642T.</title>
        <authorList>
            <person name="Hyun D.-W."/>
            <person name="Bae J.-W."/>
        </authorList>
    </citation>
    <scope>NUCLEOTIDE SEQUENCE [LARGE SCALE GENOMIC DNA]</scope>
    <source>
        <strain evidence="2 3">KCTC 23642</strain>
    </source>
</reference>
<gene>
    <name evidence="2" type="ORF">H9L13_05515</name>
</gene>
<feature type="region of interest" description="Disordered" evidence="1">
    <location>
        <begin position="49"/>
        <end position="71"/>
    </location>
</feature>
<dbReference type="KEGG" id="slut:H9L13_05515"/>
<accession>A0A7G9SKE6</accession>
<evidence type="ECO:0000256" key="1">
    <source>
        <dbReference type="SAM" id="MobiDB-lite"/>
    </source>
</evidence>
<evidence type="ECO:0000313" key="2">
    <source>
        <dbReference type="EMBL" id="QNN68321.1"/>
    </source>
</evidence>
<evidence type="ECO:0000313" key="3">
    <source>
        <dbReference type="Proteomes" id="UP000515971"/>
    </source>
</evidence>
<dbReference type="EMBL" id="CP060718">
    <property type="protein sequence ID" value="QNN68321.1"/>
    <property type="molecule type" value="Genomic_DNA"/>
</dbReference>
<protein>
    <submittedName>
        <fullName evidence="2">Uncharacterized protein</fullName>
    </submittedName>
</protein>
<dbReference type="Proteomes" id="UP000515971">
    <property type="component" value="Chromosome"/>
</dbReference>
<dbReference type="RefSeq" id="WP_187539725.1">
    <property type="nucleotide sequence ID" value="NZ_BAABJT010000001.1"/>
</dbReference>
<organism evidence="2 3">
    <name type="scientific">Sphingomonas lutea</name>
    <dbReference type="NCBI Taxonomy" id="1045317"/>
    <lineage>
        <taxon>Bacteria</taxon>
        <taxon>Pseudomonadati</taxon>
        <taxon>Pseudomonadota</taxon>
        <taxon>Alphaproteobacteria</taxon>
        <taxon>Sphingomonadales</taxon>
        <taxon>Sphingomonadaceae</taxon>
        <taxon>Sphingomonas</taxon>
    </lineage>
</organism>
<name>A0A7G9SKE6_9SPHN</name>
<sequence length="71" mass="7951">MHDVNIIERAYQLAAESGSVDEVRRKLTQEGYLQVAAHLSGPRIRADIQQRLNPRLVPPKPPRKQPSADAP</sequence>
<proteinExistence type="predicted"/>